<comment type="caution">
    <text evidence="2">The sequence shown here is derived from an EMBL/GenBank/DDBJ whole genome shotgun (WGS) entry which is preliminary data.</text>
</comment>
<proteinExistence type="predicted"/>
<reference evidence="2" key="1">
    <citation type="submission" date="2021-02" db="EMBL/GenBank/DDBJ databases">
        <authorList>
            <person name="Nowell W R."/>
        </authorList>
    </citation>
    <scope>NUCLEOTIDE SEQUENCE</scope>
</reference>
<dbReference type="EMBL" id="CAJOBA010001893">
    <property type="protein sequence ID" value="CAF3619684.1"/>
    <property type="molecule type" value="Genomic_DNA"/>
</dbReference>
<evidence type="ECO:0000313" key="2">
    <source>
        <dbReference type="EMBL" id="CAF3619684.1"/>
    </source>
</evidence>
<dbReference type="AlphaFoldDB" id="A0A8S2HA69"/>
<dbReference type="InterPro" id="IPR036397">
    <property type="entry name" value="RNaseH_sf"/>
</dbReference>
<dbReference type="GO" id="GO:0003676">
    <property type="term" value="F:nucleic acid binding"/>
    <property type="evidence" value="ECO:0007669"/>
    <property type="project" value="InterPro"/>
</dbReference>
<sequence>MCLDDSVLSVEKMIMQVANTVIPHKNITVKSNDTSWFNDKLRKLSGDKRYLFKVDCRHRTPTTTKNYKDISKQFENECKKAKKDYFRRMSNEMNTSSKLWWHMVKNTLNKQNSTSPPLLDKINDELVSETPGKAELLNKHFANICTMPTSELNDDPILVPKFSLHAMSTFDIYESEVFELLKRIDCSKATAPGLSGRILKEAGATVTPIITYLFNESLISEQFPKSWKLGYVTAIFKSGDCHSPTKLHDDNLYNWDEYLPARIFAYNTGLHSTTGYSPFQLMFACEPILPFDLPTSTITLTKPNDCWTQINQLTKTYKKNVKNNIIHQQQLCKQHYDQQRADPTYKPGDLVFIKQLGKRPKFGELYSGPFKVLQQQHPLTYSMEDDQAIIQQQVHVSRMEPVYERII</sequence>
<gene>
    <name evidence="1" type="ORF">OVA965_LOCUS6340</name>
    <name evidence="2" type="ORF">TMI583_LOCUS6336</name>
</gene>
<name>A0A8S2HA69_9BILA</name>
<dbReference type="PANTHER" id="PTHR47510:SF3">
    <property type="entry name" value="ENDO_EXONUCLEASE_PHOSPHATASE DOMAIN-CONTAINING PROTEIN"/>
    <property type="match status" value="1"/>
</dbReference>
<dbReference type="PANTHER" id="PTHR47510">
    <property type="entry name" value="REVERSE TRANSCRIPTASE DOMAIN-CONTAINING PROTEIN"/>
    <property type="match status" value="1"/>
</dbReference>
<dbReference type="EMBL" id="CAJNOK010001893">
    <property type="protein sequence ID" value="CAF0834955.1"/>
    <property type="molecule type" value="Genomic_DNA"/>
</dbReference>
<organism evidence="2 3">
    <name type="scientific">Didymodactylos carnosus</name>
    <dbReference type="NCBI Taxonomy" id="1234261"/>
    <lineage>
        <taxon>Eukaryota</taxon>
        <taxon>Metazoa</taxon>
        <taxon>Spiralia</taxon>
        <taxon>Gnathifera</taxon>
        <taxon>Rotifera</taxon>
        <taxon>Eurotatoria</taxon>
        <taxon>Bdelloidea</taxon>
        <taxon>Philodinida</taxon>
        <taxon>Philodinidae</taxon>
        <taxon>Didymodactylos</taxon>
    </lineage>
</organism>
<dbReference type="Proteomes" id="UP000677228">
    <property type="component" value="Unassembled WGS sequence"/>
</dbReference>
<protein>
    <recommendedName>
        <fullName evidence="4">Integrase catalytic domain-containing protein</fullName>
    </recommendedName>
</protein>
<dbReference type="Proteomes" id="UP000682733">
    <property type="component" value="Unassembled WGS sequence"/>
</dbReference>
<accession>A0A8S2HA69</accession>
<evidence type="ECO:0000313" key="1">
    <source>
        <dbReference type="EMBL" id="CAF0834955.1"/>
    </source>
</evidence>
<dbReference type="Gene3D" id="3.30.420.10">
    <property type="entry name" value="Ribonuclease H-like superfamily/Ribonuclease H"/>
    <property type="match status" value="1"/>
</dbReference>
<evidence type="ECO:0008006" key="4">
    <source>
        <dbReference type="Google" id="ProtNLM"/>
    </source>
</evidence>
<evidence type="ECO:0000313" key="3">
    <source>
        <dbReference type="Proteomes" id="UP000682733"/>
    </source>
</evidence>